<dbReference type="PROSITE" id="PS51717">
    <property type="entry name" value="G_VLIG"/>
    <property type="match status" value="1"/>
</dbReference>
<sequence length="1563" mass="180324">MESEEKRSGLFTLLSNLGLDKFYPNKLKLKSLLEINKNSVYDEAVSSLEGIPWCFLRKLFKINSECRNCNLLSNNDNVKDKKNDGFDFDLYDTDDSVDNAVNLLDLIVALFLCADSFLQQEMALKMSICQFSVPLVLPHGNSSQCTLMLWALRDIVKEWRPHNISETKGFIENNIVQADIPFFSFVRLKNCSLSKSQCLNQILSLGQHNNNMFVHRDMKGGAHKREIASGLVEVCWYFPSGRENLDKFPNAIAFANLRGDLTQSLTQFNFLFQVSTATFVFLDKIEENEHKILTSLQDVRSKLFLVVNRKAREDMASVRTTAEQLDLSKNNVKTKDPQVNVVEFSEKLCETIKTSLENVKTTMTIENMLEKAVELGLSEDEGRGKNQKRIAEEIVKGIGVKPIPDYKNQQLPLQGENWKKLSGLEMEECRLKKASVDRLEEYKSHLQKKKQAIMEELGKQKPSKAMNSFMEQLSAKDKEGRDFFLRWMKLKLNAHLQSALQNSLLRQKLTWHFNKGTKDNQEMAELNQALLESSLGIEHYMREMGLIYEFSSQSPHTGDKVSQLPGLAAEMLLDGYPLELLDGDASNIPQRWVTDVLTELHKKVGEKSRLLVLAVLGVQSTGKSTLLNTMFGVQFPVSSGRCTRGAYMLFLRVGEDMKNQLNYDFLVLIDTEGLKSPSLAQLEDSYEHDNQLATFVIGLSDVTIINVAMENSTEMKDVLQIATHAFLRMSKIGKKPICHFVHQNVAGVSAHAKTMTERKLLLDQLNEMTQIAASMEKQDGMLFTNVLDYDMEKNNWNIPGLWHGTPPMAAVNTGYSEAVADFKRNLLETVKRDAGEGVSKIPEFLKWMKSLWRAVKFENFIFSFRNTLVANAYENLCKEFNQWDWDFRKEISSCQKAAEMEISNADNDAELHHLNDLVKLKKSEVSSNIKEQQKIMHQKLEDYYKRKDRHVNLIVRYKSEFFIRIDSLSKEIQRSANNDLACALEHKKSSIEAEKLQRKHREVIEEQVMKLLSDCKNRSLSDDELKEEFEKKWAEVTVNVTGLKERDIPAEILKQLKTNLSNQPVTEELNKITDLKEIGKDQFKAKKEHVKMKGLKNYLLQKDIKRELQSLANSTIGTLKQYVQGKAKTDRDYHDSFTKGLLEDADYLLQPNQKKYEPKFAAELKIHICGISSREFLHMHRKYLAKRDPKVKLEEKKQQYLADFIDIFRKRDHGQRKGIDYVKFCIKPAVEEYISRSLGEEIVDEICHSAEYSSRSFFQYNIQEELLQKHNFESFVKYIDEYEVFVKDWIFQNVMQKMSEGQTLSKVKTKLLQDIVNKITEALEQSTKCSDGTLLQENHEGIQELMSNVRKYLNKDISISVEDEKTTLFQIQCTRHQFIHSFQRSLEDLKKELQKEFSNSGDISDILIKLPTKPQDELFKRMFGCGHRCPFCKVPCEAGGKEHRQHHAAIHRPQGLGAYRIDDTEKLLESLCTTDVHSERTFMNADTEWEEKPYKAYATYYPDWNIPPDQTIQASDYWKYVLVTFNDRFAEQYDAKPADVPETWRSITKEQALTGLKEAFNVK</sequence>
<evidence type="ECO:0000313" key="3">
    <source>
        <dbReference type="EMBL" id="CAJ1049922.1"/>
    </source>
</evidence>
<dbReference type="Pfam" id="PF25683">
    <property type="entry name" value="URGCP_GTPase"/>
    <property type="match status" value="1"/>
</dbReference>
<accession>A0AAV1EMT9</accession>
<dbReference type="SUPFAM" id="SSF52540">
    <property type="entry name" value="P-loop containing nucleoside triphosphate hydrolases"/>
    <property type="match status" value="1"/>
</dbReference>
<dbReference type="Pfam" id="PF25496">
    <property type="entry name" value="URGCP"/>
    <property type="match status" value="1"/>
</dbReference>
<dbReference type="Pfam" id="PF25974">
    <property type="entry name" value="URGCP_9th"/>
    <property type="match status" value="1"/>
</dbReference>
<evidence type="ECO:0000256" key="1">
    <source>
        <dbReference type="ARBA" id="ARBA00006828"/>
    </source>
</evidence>
<dbReference type="Gene3D" id="3.40.50.300">
    <property type="entry name" value="P-loop containing nucleotide triphosphate hydrolases"/>
    <property type="match status" value="1"/>
</dbReference>
<organism evidence="3 4">
    <name type="scientific">Xyrichtys novacula</name>
    <name type="common">Pearly razorfish</name>
    <name type="synonym">Hemipteronotus novacula</name>
    <dbReference type="NCBI Taxonomy" id="13765"/>
    <lineage>
        <taxon>Eukaryota</taxon>
        <taxon>Metazoa</taxon>
        <taxon>Chordata</taxon>
        <taxon>Craniata</taxon>
        <taxon>Vertebrata</taxon>
        <taxon>Euteleostomi</taxon>
        <taxon>Actinopterygii</taxon>
        <taxon>Neopterygii</taxon>
        <taxon>Teleostei</taxon>
        <taxon>Neoteleostei</taxon>
        <taxon>Acanthomorphata</taxon>
        <taxon>Eupercaria</taxon>
        <taxon>Labriformes</taxon>
        <taxon>Labridae</taxon>
        <taxon>Xyrichtys</taxon>
    </lineage>
</organism>
<dbReference type="EMBL" id="OY660864">
    <property type="protein sequence ID" value="CAJ1049922.1"/>
    <property type="molecule type" value="Genomic_DNA"/>
</dbReference>
<gene>
    <name evidence="3" type="ORF">XNOV1_A042124</name>
</gene>
<dbReference type="InterPro" id="IPR058641">
    <property type="entry name" value="GVIN1_dom"/>
</dbReference>
<comment type="similarity">
    <text evidence="1">Belongs to the TRAFAC class dynamin-like GTPase superfamily. Very large inducible GTPase (VLIG) family.</text>
</comment>
<dbReference type="InterPro" id="IPR030383">
    <property type="entry name" value="G_VLIG_dom"/>
</dbReference>
<name>A0AAV1EMT9_XYRNO</name>
<keyword evidence="4" id="KW-1185">Reference proteome</keyword>
<proteinExistence type="inferred from homology"/>
<dbReference type="Proteomes" id="UP001178508">
    <property type="component" value="Chromosome 1"/>
</dbReference>
<evidence type="ECO:0000259" key="2">
    <source>
        <dbReference type="PROSITE" id="PS51717"/>
    </source>
</evidence>
<protein>
    <submittedName>
        <fullName evidence="3">Up-regulator of cell proliferation-like</fullName>
    </submittedName>
</protein>
<dbReference type="InterPro" id="IPR027417">
    <property type="entry name" value="P-loop_NTPase"/>
</dbReference>
<dbReference type="PANTHER" id="PTHR14819:SF9">
    <property type="entry name" value="UP-REGULATOR OF CELL PROLIFERATION-LIKE"/>
    <property type="match status" value="1"/>
</dbReference>
<reference evidence="3" key="1">
    <citation type="submission" date="2023-08" db="EMBL/GenBank/DDBJ databases">
        <authorList>
            <person name="Alioto T."/>
            <person name="Alioto T."/>
            <person name="Gomez Garrido J."/>
        </authorList>
    </citation>
    <scope>NUCLEOTIDE SEQUENCE</scope>
</reference>
<dbReference type="GO" id="GO:0005525">
    <property type="term" value="F:GTP binding"/>
    <property type="evidence" value="ECO:0007669"/>
    <property type="project" value="InterPro"/>
</dbReference>
<dbReference type="PANTHER" id="PTHR14819">
    <property type="entry name" value="GTP-BINDING"/>
    <property type="match status" value="1"/>
</dbReference>
<dbReference type="InterPro" id="IPR057365">
    <property type="entry name" value="URGCP"/>
</dbReference>
<feature type="domain" description="VLIG-type G" evidence="2">
    <location>
        <begin position="607"/>
        <end position="849"/>
    </location>
</feature>
<evidence type="ECO:0000313" key="4">
    <source>
        <dbReference type="Proteomes" id="UP001178508"/>
    </source>
</evidence>
<dbReference type="InterPro" id="IPR052986">
    <property type="entry name" value="VLIG_GTPase"/>
</dbReference>